<protein>
    <recommendedName>
        <fullName evidence="1">C2 domain-containing protein</fullName>
    </recommendedName>
</protein>
<organism evidence="2 3">
    <name type="scientific">Anisodus acutangulus</name>
    <dbReference type="NCBI Taxonomy" id="402998"/>
    <lineage>
        <taxon>Eukaryota</taxon>
        <taxon>Viridiplantae</taxon>
        <taxon>Streptophyta</taxon>
        <taxon>Embryophyta</taxon>
        <taxon>Tracheophyta</taxon>
        <taxon>Spermatophyta</taxon>
        <taxon>Magnoliopsida</taxon>
        <taxon>eudicotyledons</taxon>
        <taxon>Gunneridae</taxon>
        <taxon>Pentapetalae</taxon>
        <taxon>asterids</taxon>
        <taxon>lamiids</taxon>
        <taxon>Solanales</taxon>
        <taxon>Solanaceae</taxon>
        <taxon>Solanoideae</taxon>
        <taxon>Hyoscyameae</taxon>
        <taxon>Anisodus</taxon>
    </lineage>
</organism>
<dbReference type="AlphaFoldDB" id="A0A9Q1LL71"/>
<dbReference type="PANTHER" id="PTHR38365:SF1">
    <property type="entry name" value="C2 DOMAIN-CONTAINING PROTEIN"/>
    <property type="match status" value="1"/>
</dbReference>
<dbReference type="SUPFAM" id="SSF49562">
    <property type="entry name" value="C2 domain (Calcium/lipid-binding domain, CaLB)"/>
    <property type="match status" value="2"/>
</dbReference>
<sequence>MELSRKGFYQRHDGRTTFRRRYNYYYDDNNDDWEEVYVMKLFIKKVSNIILLNDTSPYSSEGIYRVTVSDENGREFSTSRQIGTPEPEWNEDIEICFSSCPIGQNLTLMVVRENCYVDPGTSTGEVVVGRATIPVPLKLSRKGFYQRHDGRTTFRRRYNYYYDDNNDDWEEVYVMKLFIKKVSNIILLNDTSPYSSEGIYRVTVSDENGREFSTSRQIGTPEPEWNEDIEICFSSCPIGQNLTLMVVRENCYVDPGTSTGEVVVGRATIPVPLKVRRKQERIIELVKLVGVEKKVEAQISFQISLRRRRYYMD</sequence>
<keyword evidence="3" id="KW-1185">Reference proteome</keyword>
<name>A0A9Q1LL71_9SOLA</name>
<reference evidence="3" key="1">
    <citation type="journal article" date="2023" name="Proc. Natl. Acad. Sci. U.S.A.">
        <title>Genomic and structural basis for evolution of tropane alkaloid biosynthesis.</title>
        <authorList>
            <person name="Wanga Y.-J."/>
            <person name="Taina T."/>
            <person name="Yua J.-Y."/>
            <person name="Lia J."/>
            <person name="Xua B."/>
            <person name="Chenc J."/>
            <person name="D'Auriad J.C."/>
            <person name="Huanga J.-P."/>
            <person name="Huanga S.-X."/>
        </authorList>
    </citation>
    <scope>NUCLEOTIDE SEQUENCE [LARGE SCALE GENOMIC DNA]</scope>
    <source>
        <strain evidence="3">cv. KIB-2019</strain>
    </source>
</reference>
<gene>
    <name evidence="2" type="ORF">K7X08_014446</name>
</gene>
<dbReference type="EMBL" id="JAJAGQ010000017">
    <property type="protein sequence ID" value="KAJ8537906.1"/>
    <property type="molecule type" value="Genomic_DNA"/>
</dbReference>
<feature type="domain" description="C2" evidence="1">
    <location>
        <begin position="66"/>
        <end position="136"/>
    </location>
</feature>
<proteinExistence type="predicted"/>
<dbReference type="OrthoDB" id="1305440at2759"/>
<evidence type="ECO:0000313" key="3">
    <source>
        <dbReference type="Proteomes" id="UP001152561"/>
    </source>
</evidence>
<feature type="domain" description="C2" evidence="1">
    <location>
        <begin position="202"/>
        <end position="273"/>
    </location>
</feature>
<dbReference type="PANTHER" id="PTHR38365">
    <property type="entry name" value="C2 DOMAIN-CONTAINING PROTEIN-RELATED"/>
    <property type="match status" value="1"/>
</dbReference>
<evidence type="ECO:0000313" key="2">
    <source>
        <dbReference type="EMBL" id="KAJ8537906.1"/>
    </source>
</evidence>
<accession>A0A9Q1LL71</accession>
<dbReference type="Pfam" id="PF00168">
    <property type="entry name" value="C2"/>
    <property type="match status" value="2"/>
</dbReference>
<dbReference type="Proteomes" id="UP001152561">
    <property type="component" value="Unassembled WGS sequence"/>
</dbReference>
<evidence type="ECO:0000259" key="1">
    <source>
        <dbReference type="Pfam" id="PF00168"/>
    </source>
</evidence>
<comment type="caution">
    <text evidence="2">The sequence shown here is derived from an EMBL/GenBank/DDBJ whole genome shotgun (WGS) entry which is preliminary data.</text>
</comment>
<dbReference type="InterPro" id="IPR000008">
    <property type="entry name" value="C2_dom"/>
</dbReference>
<dbReference type="InterPro" id="IPR035892">
    <property type="entry name" value="C2_domain_sf"/>
</dbReference>